<comment type="caution">
    <text evidence="2">The sequence shown here is derived from an EMBL/GenBank/DDBJ whole genome shotgun (WGS) entry which is preliminary data.</text>
</comment>
<evidence type="ECO:0000313" key="2">
    <source>
        <dbReference type="EMBL" id="KAK3264620.1"/>
    </source>
</evidence>
<protein>
    <submittedName>
        <fullName evidence="2">Uncharacterized protein</fullName>
    </submittedName>
</protein>
<reference evidence="2 3" key="1">
    <citation type="journal article" date="2015" name="Genome Biol. Evol.">
        <title>Comparative Genomics of a Bacterivorous Green Alga Reveals Evolutionary Causalities and Consequences of Phago-Mixotrophic Mode of Nutrition.</title>
        <authorList>
            <person name="Burns J.A."/>
            <person name="Paasch A."/>
            <person name="Narechania A."/>
            <person name="Kim E."/>
        </authorList>
    </citation>
    <scope>NUCLEOTIDE SEQUENCE [LARGE SCALE GENOMIC DNA]</scope>
    <source>
        <strain evidence="2 3">PLY_AMNH</strain>
    </source>
</reference>
<dbReference type="Proteomes" id="UP001190700">
    <property type="component" value="Unassembled WGS sequence"/>
</dbReference>
<keyword evidence="3" id="KW-1185">Reference proteome</keyword>
<organism evidence="2 3">
    <name type="scientific">Cymbomonas tetramitiformis</name>
    <dbReference type="NCBI Taxonomy" id="36881"/>
    <lineage>
        <taxon>Eukaryota</taxon>
        <taxon>Viridiplantae</taxon>
        <taxon>Chlorophyta</taxon>
        <taxon>Pyramimonadophyceae</taxon>
        <taxon>Pyramimonadales</taxon>
        <taxon>Pyramimonadaceae</taxon>
        <taxon>Cymbomonas</taxon>
    </lineage>
</organism>
<name>A0AAE0KY15_9CHLO</name>
<proteinExistence type="predicted"/>
<evidence type="ECO:0000256" key="1">
    <source>
        <dbReference type="SAM" id="MobiDB-lite"/>
    </source>
</evidence>
<sequence>MSAAELPYCDSPSVITVAVLDHVPGTVDSEKEKTVIRSTLALLEALITLRNLYLQLFKRVAIFWFYIWILSLHFKAQDSFQAVSSLAERVLPPLRGVEFMDWFKTMIWTVWDDNVCGDGICVPPHEFPSFGRFGCQVDCGNETDVVTVMIYFEVGFFDVHDQTISADTANDLRKSCKWNVCMRDESRVAKKLPEVCWYENEQSFTQTRYQHVETLSLRQGEWYIRVLEDHYQAVRGRIKLVSDDKTMLDIPTFPRWESCLKDSSSSSSPEPPLPVSPLSPYPYSFGPPPPQHPPPTVLTPSSEDTYTGGNSSKTIYNITFSPTMFAVPFMWSVDVSMPINLQPVGTGTHYMQ</sequence>
<feature type="region of interest" description="Disordered" evidence="1">
    <location>
        <begin position="261"/>
        <end position="308"/>
    </location>
</feature>
<dbReference type="AlphaFoldDB" id="A0AAE0KY15"/>
<evidence type="ECO:0000313" key="3">
    <source>
        <dbReference type="Proteomes" id="UP001190700"/>
    </source>
</evidence>
<feature type="compositionally biased region" description="Pro residues" evidence="1">
    <location>
        <begin position="269"/>
        <end position="297"/>
    </location>
</feature>
<feature type="non-terminal residue" evidence="2">
    <location>
        <position position="352"/>
    </location>
</feature>
<dbReference type="EMBL" id="LGRX02014441">
    <property type="protein sequence ID" value="KAK3264620.1"/>
    <property type="molecule type" value="Genomic_DNA"/>
</dbReference>
<accession>A0AAE0KY15</accession>
<gene>
    <name evidence="2" type="ORF">CYMTET_26654</name>
</gene>